<keyword evidence="1" id="KW-0040">ANK repeat</keyword>
<dbReference type="Proteomes" id="UP000075809">
    <property type="component" value="Unassembled WGS sequence"/>
</dbReference>
<protein>
    <submittedName>
        <fullName evidence="4">Ankyrin repeat and fibronectin type-III domain-containing protein 1</fullName>
    </submittedName>
</protein>
<feature type="repeat" description="ANK" evidence="1">
    <location>
        <begin position="4"/>
        <end position="30"/>
    </location>
</feature>
<keyword evidence="5" id="KW-1185">Reference proteome</keyword>
<dbReference type="PROSITE" id="PS50200">
    <property type="entry name" value="RA"/>
    <property type="match status" value="1"/>
</dbReference>
<evidence type="ECO:0000313" key="4">
    <source>
        <dbReference type="EMBL" id="KYQ49301.1"/>
    </source>
</evidence>
<name>A0A151WND1_9HYME</name>
<feature type="domain" description="Ras-associating" evidence="3">
    <location>
        <begin position="937"/>
        <end position="1038"/>
    </location>
</feature>
<dbReference type="InterPro" id="IPR000159">
    <property type="entry name" value="RA_dom"/>
</dbReference>
<dbReference type="GO" id="GO:0007165">
    <property type="term" value="P:signal transduction"/>
    <property type="evidence" value="ECO:0007669"/>
    <property type="project" value="InterPro"/>
</dbReference>
<dbReference type="PROSITE" id="PS50088">
    <property type="entry name" value="ANK_REPEAT"/>
    <property type="match status" value="1"/>
</dbReference>
<organism evidence="4 5">
    <name type="scientific">Mycetomoellerius zeteki</name>
    <dbReference type="NCBI Taxonomy" id="64791"/>
    <lineage>
        <taxon>Eukaryota</taxon>
        <taxon>Metazoa</taxon>
        <taxon>Ecdysozoa</taxon>
        <taxon>Arthropoda</taxon>
        <taxon>Hexapoda</taxon>
        <taxon>Insecta</taxon>
        <taxon>Pterygota</taxon>
        <taxon>Neoptera</taxon>
        <taxon>Endopterygota</taxon>
        <taxon>Hymenoptera</taxon>
        <taxon>Apocrita</taxon>
        <taxon>Aculeata</taxon>
        <taxon>Formicoidea</taxon>
        <taxon>Formicidae</taxon>
        <taxon>Myrmicinae</taxon>
        <taxon>Mycetomoellerius</taxon>
    </lineage>
</organism>
<sequence length="1053" mass="117348">VNSDGLSPLDVAVLSNNRPLAKMLVAFGAQEGNQFKSPESLGNHLASLLSEAEYRVQELGGSTSGSGGTNLLEPPCHRASFSTQHNNLTGCSGSTEDKQLALWERRSRALRKMLLGFDQARPPDIPFSVAIDVIGTMSITVRFQEPDSHDSPICTKFKVQWSLHDDFSVICGEKEVLDIKQRVAAGNLKGYSRFRNSTPAHVTPSSWRDIDGRMSRFAGRLEQLNTLFTDIKRPEYTQETPAVQRRNHKKKTTIKQLFTATSKFQKNLRRGVFLACLLYHEDKVLVTNEDFLPVIEIDEMYPSCIYNDFHWLMKVACTWDDVKSLRQDMEKSHSSSTNHFRIKLLQAAAQMQTALCIQDLGQLYHKPIRDIQGTLVISTINYIKSSKLISVLNSRWLPLNKVIKKIITHEDSNVADILMASIQEQMTYHQVSSIKLSKGLYLGYLKMQSSVDLIQVVVPTKSPNVLPHCKIRDNPHVSAEEWDYLKRITRISTSETSVKESEEKENVTNEAQGTEQQKLFVDLVAATARRLFNYIEVSPEDSLVHRLYDAEVIDLTHDVSFLIVVPPAETACCVPGTREILLQRSDLLSLPIQVFEMVHLSTYQKDVINRYSRLSCILELDTAQAQHNHREAFSSLELSIAKDKLARLQDLQSQVNTVWKGARWLIDVITFARDRGSSQQNIAMQTVGISMKHLLSLDRNKNNSNSLKRSLLQLPPRDPKLVKSSPGRGSWPGPNLSKSSSNLLMTEFSKSEQQLPSGQYIYKGSNTSNTSTISQPQKSSCEPISSSSNLTTTSSTNYLVPLQNMRLPPSKSEDTLIFSKYKHSPRNRSATITSASANTSPLLSIKPIIYSGSLLSVSTTMTNTTSLLSVSNTNSDSLHSLSSDDYPATNSGICLKPGHSVKVKMSKPTASVAAMAAITSDNLNEEKEEATMMPAPLPGILQVYAAYETGLAAGTSLKLHVTPRTTAREVVDLVVKQLNMAVVLKGQRGPTYAADELPNFCLVAVIGARERCLRDDFKPLQLQNPWKKGRLYVRQKQDVLAALEHSSKHTAYL</sequence>
<dbReference type="AlphaFoldDB" id="A0A151WND1"/>
<feature type="non-terminal residue" evidence="4">
    <location>
        <position position="1"/>
    </location>
</feature>
<dbReference type="PANTHER" id="PTHR21437:SF1">
    <property type="entry name" value="WIDE AWAKE"/>
    <property type="match status" value="1"/>
</dbReference>
<reference evidence="4 5" key="1">
    <citation type="submission" date="2015-09" db="EMBL/GenBank/DDBJ databases">
        <title>Trachymyrmex zeteki WGS genome.</title>
        <authorList>
            <person name="Nygaard S."/>
            <person name="Hu H."/>
            <person name="Boomsma J."/>
            <person name="Zhang G."/>
        </authorList>
    </citation>
    <scope>NUCLEOTIDE SEQUENCE [LARGE SCALE GENOMIC DNA]</scope>
    <source>
        <strain evidence="4">Tzet28-1</strain>
        <tissue evidence="4">Whole body</tissue>
    </source>
</reference>
<dbReference type="EMBL" id="KQ982916">
    <property type="protein sequence ID" value="KYQ49301.1"/>
    <property type="molecule type" value="Genomic_DNA"/>
</dbReference>
<feature type="region of interest" description="Disordered" evidence="2">
    <location>
        <begin position="759"/>
        <end position="793"/>
    </location>
</feature>
<dbReference type="InterPro" id="IPR002110">
    <property type="entry name" value="Ankyrin_rpt"/>
</dbReference>
<evidence type="ECO:0000313" key="5">
    <source>
        <dbReference type="Proteomes" id="UP000075809"/>
    </source>
</evidence>
<dbReference type="InterPro" id="IPR039269">
    <property type="entry name" value="ANKFN1"/>
</dbReference>
<evidence type="ECO:0000259" key="3">
    <source>
        <dbReference type="PROSITE" id="PS50200"/>
    </source>
</evidence>
<dbReference type="PANTHER" id="PTHR21437">
    <property type="entry name" value="WIDE AWAKE"/>
    <property type="match status" value="1"/>
</dbReference>
<dbReference type="Gene3D" id="3.10.20.90">
    <property type="entry name" value="Phosphatidylinositol 3-kinase Catalytic Subunit, Chain A, domain 1"/>
    <property type="match status" value="1"/>
</dbReference>
<dbReference type="GO" id="GO:0000132">
    <property type="term" value="P:establishment of mitotic spindle orientation"/>
    <property type="evidence" value="ECO:0007669"/>
    <property type="project" value="TreeGrafter"/>
</dbReference>
<dbReference type="CDD" id="cd17117">
    <property type="entry name" value="RA_ANKFN1_like"/>
    <property type="match status" value="1"/>
</dbReference>
<dbReference type="PROSITE" id="PS50297">
    <property type="entry name" value="ANK_REP_REGION"/>
    <property type="match status" value="1"/>
</dbReference>
<evidence type="ECO:0000256" key="1">
    <source>
        <dbReference type="PROSITE-ProRule" id="PRU00023"/>
    </source>
</evidence>
<gene>
    <name evidence="4" type="ORF">ALC60_11633</name>
</gene>
<accession>A0A151WND1</accession>
<feature type="compositionally biased region" description="Polar residues" evidence="2">
    <location>
        <begin position="764"/>
        <end position="784"/>
    </location>
</feature>
<dbReference type="GO" id="GO:0005819">
    <property type="term" value="C:spindle"/>
    <property type="evidence" value="ECO:0007669"/>
    <property type="project" value="TreeGrafter"/>
</dbReference>
<feature type="region of interest" description="Disordered" evidence="2">
    <location>
        <begin position="708"/>
        <end position="737"/>
    </location>
</feature>
<dbReference type="GO" id="GO:0061172">
    <property type="term" value="P:regulation of establishment of bipolar cell polarity"/>
    <property type="evidence" value="ECO:0007669"/>
    <property type="project" value="TreeGrafter"/>
</dbReference>
<dbReference type="STRING" id="64791.A0A151WND1"/>
<proteinExistence type="predicted"/>
<dbReference type="SMART" id="SM00314">
    <property type="entry name" value="RA"/>
    <property type="match status" value="1"/>
</dbReference>
<evidence type="ECO:0000256" key="2">
    <source>
        <dbReference type="SAM" id="MobiDB-lite"/>
    </source>
</evidence>